<dbReference type="Proteomes" id="UP000003980">
    <property type="component" value="Unassembled WGS sequence"/>
</dbReference>
<keyword evidence="2" id="KW-1185">Reference proteome</keyword>
<dbReference type="OrthoDB" id="43045at2157"/>
<dbReference type="AlphaFoldDB" id="H2C591"/>
<dbReference type="RefSeq" id="WP_009072505.1">
    <property type="nucleotide sequence ID" value="NZ_JH597768.1"/>
</dbReference>
<sequence length="94" mass="10590">MYTCGVPLTTVYPVRRAGFRVYSGLMDLTGALKGFRAEAGVFNELWAFLKVRRGPGRTNLWVWVFLVDLVPFFTVGDRDYGTLYGSWSTAPMVT</sequence>
<evidence type="ECO:0000313" key="1">
    <source>
        <dbReference type="EMBL" id="EHP68968.1"/>
    </source>
</evidence>
<organism evidence="1 2">
    <name type="scientific">Metallosphaera yellowstonensis MK1</name>
    <dbReference type="NCBI Taxonomy" id="671065"/>
    <lineage>
        <taxon>Archaea</taxon>
        <taxon>Thermoproteota</taxon>
        <taxon>Thermoprotei</taxon>
        <taxon>Sulfolobales</taxon>
        <taxon>Sulfolobaceae</taxon>
        <taxon>Metallosphaera</taxon>
    </lineage>
</organism>
<evidence type="ECO:0000313" key="2">
    <source>
        <dbReference type="Proteomes" id="UP000003980"/>
    </source>
</evidence>
<dbReference type="STRING" id="671065.MetMK1DRAFT_00017140"/>
<dbReference type="HOGENOM" id="CLU_2379476_0_0_2"/>
<reference evidence="1 2" key="1">
    <citation type="submission" date="2012-01" db="EMBL/GenBank/DDBJ databases">
        <title>Improved High-Quality Draft sequence of Metallosphaera yellowstonensis MK1.</title>
        <authorList>
            <consortium name="US DOE Joint Genome Institute"/>
            <person name="Lucas S."/>
            <person name="Han J."/>
            <person name="Cheng J.-F."/>
            <person name="Goodwin L."/>
            <person name="Pitluck S."/>
            <person name="Peters L."/>
            <person name="Teshima H."/>
            <person name="Detter J.C."/>
            <person name="Han C."/>
            <person name="Tapia R."/>
            <person name="Land M."/>
            <person name="Hauser L."/>
            <person name="Kyrpides N."/>
            <person name="Kozubal M."/>
            <person name="Macur R.E."/>
            <person name="Jay Z."/>
            <person name="Inskeep W."/>
            <person name="Woyke T."/>
        </authorList>
    </citation>
    <scope>NUCLEOTIDE SEQUENCE [LARGE SCALE GENOMIC DNA]</scope>
    <source>
        <strain evidence="1 2">MK1</strain>
    </source>
</reference>
<dbReference type="eggNOG" id="arCOG02133">
    <property type="taxonomic scope" value="Archaea"/>
</dbReference>
<accession>H2C591</accession>
<name>H2C591_9CREN</name>
<protein>
    <submittedName>
        <fullName evidence="1">Uncharacterized protein</fullName>
    </submittedName>
</protein>
<dbReference type="EMBL" id="JH597768">
    <property type="protein sequence ID" value="EHP68968.1"/>
    <property type="molecule type" value="Genomic_DNA"/>
</dbReference>
<gene>
    <name evidence="1" type="ORF">MetMK1DRAFT_00017140</name>
</gene>
<proteinExistence type="predicted"/>